<dbReference type="CDD" id="cd06533">
    <property type="entry name" value="Glyco_transf_WecG_TagA"/>
    <property type="match status" value="1"/>
</dbReference>
<organism evidence="3 4">
    <name type="scientific">Spirosoma utsteinense</name>
    <dbReference type="NCBI Taxonomy" id="2585773"/>
    <lineage>
        <taxon>Bacteria</taxon>
        <taxon>Pseudomonadati</taxon>
        <taxon>Bacteroidota</taxon>
        <taxon>Cytophagia</taxon>
        <taxon>Cytophagales</taxon>
        <taxon>Cytophagaceae</taxon>
        <taxon>Spirosoma</taxon>
    </lineage>
</organism>
<protein>
    <submittedName>
        <fullName evidence="3">N-acetylglucosaminyldiphosphoundecaprenol N-acetyl-beta-D-mannosaminyltransferase</fullName>
    </submittedName>
</protein>
<dbReference type="InterPro" id="IPR004629">
    <property type="entry name" value="WecG_TagA_CpsF"/>
</dbReference>
<dbReference type="PANTHER" id="PTHR34136:SF1">
    <property type="entry name" value="UDP-N-ACETYL-D-MANNOSAMINURONIC ACID TRANSFERASE"/>
    <property type="match status" value="1"/>
</dbReference>
<dbReference type="PANTHER" id="PTHR34136">
    <property type="match status" value="1"/>
</dbReference>
<proteinExistence type="predicted"/>
<keyword evidence="4" id="KW-1185">Reference proteome</keyword>
<comment type="caution">
    <text evidence="3">The sequence shown here is derived from an EMBL/GenBank/DDBJ whole genome shotgun (WGS) entry which is preliminary data.</text>
</comment>
<evidence type="ECO:0000256" key="2">
    <source>
        <dbReference type="ARBA" id="ARBA00022679"/>
    </source>
</evidence>
<accession>A0ABR6WDN3</accession>
<keyword evidence="2" id="KW-0808">Transferase</keyword>
<evidence type="ECO:0000256" key="1">
    <source>
        <dbReference type="ARBA" id="ARBA00022676"/>
    </source>
</evidence>
<evidence type="ECO:0000313" key="3">
    <source>
        <dbReference type="EMBL" id="MBC3794669.1"/>
    </source>
</evidence>
<gene>
    <name evidence="3" type="ORF">FH603_5199</name>
</gene>
<keyword evidence="1" id="KW-0328">Glycosyltransferase</keyword>
<dbReference type="EMBL" id="VFIA01000054">
    <property type="protein sequence ID" value="MBC3794669.1"/>
    <property type="molecule type" value="Genomic_DNA"/>
</dbReference>
<sequence length="205" mass="22864">MTVEATQDADFAEVVNGADWVATDGVPITWALNMQYGIEQDRIAGFDIMSDLIRRAAEEQLPILFYGSTPDVLNVAVANCRELHPTIRIAGTFSPPFRPLTAAEEEAMISFINQSGARLVFVALGCPKQERWMAHMRGKIQAVMIGIGGALPLLAGTQGRSPAWMRNAGLEWTYRLAMEPRRLFKRYAITNSFFVFRLTKELLGR</sequence>
<dbReference type="Pfam" id="PF03808">
    <property type="entry name" value="Glyco_tran_WecG"/>
    <property type="match status" value="1"/>
</dbReference>
<reference evidence="3 4" key="1">
    <citation type="submission" date="2019-06" db="EMBL/GenBank/DDBJ databases">
        <title>Spirosoma utsteinense sp. nov. isolated from Antarctic ice-free soils.</title>
        <authorList>
            <person name="Tahon G."/>
        </authorList>
    </citation>
    <scope>NUCLEOTIDE SEQUENCE [LARGE SCALE GENOMIC DNA]</scope>
    <source>
        <strain evidence="3 4">LMG 31447</strain>
    </source>
</reference>
<dbReference type="RefSeq" id="WP_235985545.1">
    <property type="nucleotide sequence ID" value="NZ_VFIA01000054.1"/>
</dbReference>
<dbReference type="NCBIfam" id="TIGR00696">
    <property type="entry name" value="wecG_tagA_cpsF"/>
    <property type="match status" value="1"/>
</dbReference>
<evidence type="ECO:0000313" key="4">
    <source>
        <dbReference type="Proteomes" id="UP000700732"/>
    </source>
</evidence>
<dbReference type="Proteomes" id="UP000700732">
    <property type="component" value="Unassembled WGS sequence"/>
</dbReference>
<name>A0ABR6WDN3_9BACT</name>